<protein>
    <submittedName>
        <fullName evidence="1">Nuclear transport factor 2 family protein</fullName>
    </submittedName>
</protein>
<name>A0A4V1BM82_9ACTN</name>
<dbReference type="OrthoDB" id="6167040at2"/>
<dbReference type="Proteomes" id="UP000294853">
    <property type="component" value="Chromosome"/>
</dbReference>
<dbReference type="RefSeq" id="WP_135267453.1">
    <property type="nucleotide sequence ID" value="NZ_CP038436.1"/>
</dbReference>
<organism evidence="1 2">
    <name type="scientific">Nocardioides seonyuensis</name>
    <dbReference type="NCBI Taxonomy" id="2518371"/>
    <lineage>
        <taxon>Bacteria</taxon>
        <taxon>Bacillati</taxon>
        <taxon>Actinomycetota</taxon>
        <taxon>Actinomycetes</taxon>
        <taxon>Propionibacteriales</taxon>
        <taxon>Nocardioidaceae</taxon>
        <taxon>Nocardioides</taxon>
    </lineage>
</organism>
<dbReference type="AlphaFoldDB" id="A0A4V1BM82"/>
<evidence type="ECO:0000313" key="1">
    <source>
        <dbReference type="EMBL" id="QBX55462.1"/>
    </source>
</evidence>
<accession>A0A4V1BM82</accession>
<sequence>MAEQVAAVGNILTHLERGDWSRLRRDLSPAVHWTTAVEEELHGIDAVLECLARDPVPGPPAYHEVRDGLVVRWIDKVG</sequence>
<dbReference type="SUPFAM" id="SSF54427">
    <property type="entry name" value="NTF2-like"/>
    <property type="match status" value="1"/>
</dbReference>
<dbReference type="EMBL" id="CP038436">
    <property type="protein sequence ID" value="QBX55462.1"/>
    <property type="molecule type" value="Genomic_DNA"/>
</dbReference>
<evidence type="ECO:0000313" key="2">
    <source>
        <dbReference type="Proteomes" id="UP000294853"/>
    </source>
</evidence>
<reference evidence="1 2" key="1">
    <citation type="submission" date="2019-03" db="EMBL/GenBank/DDBJ databases">
        <title>Three New Species of Nocardioides, Nocardioides euryhalodurans sp. nov., Nocardioides seonyuensis sp. nov. and Nocardioides eburneoflavus sp. nov. Iolated from Soil.</title>
        <authorList>
            <person name="Roh S.G."/>
            <person name="Lee C."/>
            <person name="Kim M.-K."/>
            <person name="Kim S.B."/>
        </authorList>
    </citation>
    <scope>NUCLEOTIDE SEQUENCE [LARGE SCALE GENOMIC DNA]</scope>
    <source>
        <strain evidence="1 2">MMS17-SY207-3</strain>
    </source>
</reference>
<keyword evidence="2" id="KW-1185">Reference proteome</keyword>
<gene>
    <name evidence="1" type="ORF">EXE58_08355</name>
</gene>
<dbReference type="KEGG" id="nsn:EXE58_08355"/>
<dbReference type="InterPro" id="IPR032710">
    <property type="entry name" value="NTF2-like_dom_sf"/>
</dbReference>
<proteinExistence type="predicted"/>